<evidence type="ECO:0000256" key="2">
    <source>
        <dbReference type="ARBA" id="ARBA00022884"/>
    </source>
</evidence>
<dbReference type="InterPro" id="IPR011035">
    <property type="entry name" value="Ribosomal_bL25/Gln-tRNA_synth"/>
</dbReference>
<dbReference type="SUPFAM" id="SSF50715">
    <property type="entry name" value="Ribosomal protein L25-like"/>
    <property type="match status" value="1"/>
</dbReference>
<keyword evidence="1 5" id="KW-0699">rRNA-binding</keyword>
<feature type="domain" description="Large ribosomal subunit protein bL25 L25" evidence="6">
    <location>
        <begin position="6"/>
        <end position="90"/>
    </location>
</feature>
<dbReference type="Pfam" id="PF01386">
    <property type="entry name" value="Ribosomal_L25p"/>
    <property type="match status" value="1"/>
</dbReference>
<dbReference type="Pfam" id="PF14693">
    <property type="entry name" value="Ribosomal_TL5_C"/>
    <property type="match status" value="1"/>
</dbReference>
<dbReference type="PANTHER" id="PTHR33284:SF1">
    <property type="entry name" value="RIBOSOMAL PROTEIN L25_GLN-TRNA SYNTHETASE, ANTI-CODON-BINDING DOMAIN-CONTAINING PROTEIN"/>
    <property type="match status" value="1"/>
</dbReference>
<dbReference type="NCBIfam" id="TIGR00731">
    <property type="entry name" value="bL25_bact_ctc"/>
    <property type="match status" value="1"/>
</dbReference>
<evidence type="ECO:0000256" key="4">
    <source>
        <dbReference type="ARBA" id="ARBA00023274"/>
    </source>
</evidence>
<protein>
    <recommendedName>
        <fullName evidence="5">Large ribosomal subunit protein bL25</fullName>
    </recommendedName>
    <alternativeName>
        <fullName evidence="5">General stress protein CTC</fullName>
    </alternativeName>
</protein>
<dbReference type="HAMAP" id="MF_01334">
    <property type="entry name" value="Ribosomal_bL25_CTC"/>
    <property type="match status" value="1"/>
</dbReference>
<dbReference type="GO" id="GO:0006412">
    <property type="term" value="P:translation"/>
    <property type="evidence" value="ECO:0007669"/>
    <property type="project" value="UniProtKB-UniRule"/>
</dbReference>
<dbReference type="InterPro" id="IPR037121">
    <property type="entry name" value="Ribosomal_bL25_C"/>
</dbReference>
<evidence type="ECO:0000259" key="7">
    <source>
        <dbReference type="Pfam" id="PF14693"/>
    </source>
</evidence>
<keyword evidence="2 5" id="KW-0694">RNA-binding</keyword>
<dbReference type="GO" id="GO:0008097">
    <property type="term" value="F:5S rRNA binding"/>
    <property type="evidence" value="ECO:0007669"/>
    <property type="project" value="InterPro"/>
</dbReference>
<evidence type="ECO:0000313" key="8">
    <source>
        <dbReference type="EMBL" id="MBK9718105.1"/>
    </source>
</evidence>
<organism evidence="8 9">
    <name type="scientific">Candidatus Defluviibacterium haderslevense</name>
    <dbReference type="NCBI Taxonomy" id="2981993"/>
    <lineage>
        <taxon>Bacteria</taxon>
        <taxon>Pseudomonadati</taxon>
        <taxon>Bacteroidota</taxon>
        <taxon>Saprospiria</taxon>
        <taxon>Saprospirales</taxon>
        <taxon>Saprospiraceae</taxon>
        <taxon>Candidatus Defluviibacterium</taxon>
    </lineage>
</organism>
<dbReference type="Gene3D" id="2.170.120.20">
    <property type="entry name" value="Ribosomal protein L25, beta domain"/>
    <property type="match status" value="1"/>
</dbReference>
<name>A0A9D7XET0_9BACT</name>
<dbReference type="InterPro" id="IPR020056">
    <property type="entry name" value="Rbsml_bL25/Gln-tRNA_synth_N"/>
</dbReference>
<keyword evidence="3 5" id="KW-0689">Ribosomal protein</keyword>
<comment type="caution">
    <text evidence="8">The sequence shown here is derived from an EMBL/GenBank/DDBJ whole genome shotgun (WGS) entry which is preliminary data.</text>
</comment>
<evidence type="ECO:0000256" key="3">
    <source>
        <dbReference type="ARBA" id="ARBA00022980"/>
    </source>
</evidence>
<dbReference type="InterPro" id="IPR029751">
    <property type="entry name" value="Ribosomal_L25_dom"/>
</dbReference>
<proteinExistence type="inferred from homology"/>
<comment type="similarity">
    <text evidence="5">Belongs to the bacterial ribosomal protein bL25 family. CTC subfamily.</text>
</comment>
<feature type="domain" description="Large ribosomal subunit protein bL25 beta" evidence="7">
    <location>
        <begin position="99"/>
        <end position="181"/>
    </location>
</feature>
<keyword evidence="4 5" id="KW-0687">Ribonucleoprotein</keyword>
<dbReference type="PANTHER" id="PTHR33284">
    <property type="entry name" value="RIBOSOMAL PROTEIN L25/GLN-TRNA SYNTHETASE, ANTI-CODON-BINDING DOMAIN-CONTAINING PROTEIN"/>
    <property type="match status" value="1"/>
</dbReference>
<gene>
    <name evidence="5" type="primary">rplY</name>
    <name evidence="5" type="synonym">ctc</name>
    <name evidence="8" type="ORF">IPO85_11450</name>
</gene>
<comment type="subunit">
    <text evidence="5">Part of the 50S ribosomal subunit; part of the 5S rRNA/L5/L18/L25 subcomplex. Contacts the 5S rRNA. Binds to the 5S rRNA independently of L5 and L18.</text>
</comment>
<dbReference type="InterPro" id="IPR020930">
    <property type="entry name" value="Ribosomal_uL5_bac-type"/>
</dbReference>
<evidence type="ECO:0000259" key="6">
    <source>
        <dbReference type="Pfam" id="PF01386"/>
    </source>
</evidence>
<reference evidence="8 9" key="1">
    <citation type="submission" date="2020-10" db="EMBL/GenBank/DDBJ databases">
        <title>Connecting structure to function with the recovery of over 1000 high-quality activated sludge metagenome-assembled genomes encoding full-length rRNA genes using long-read sequencing.</title>
        <authorList>
            <person name="Singleton C.M."/>
            <person name="Petriglieri F."/>
            <person name="Kristensen J.M."/>
            <person name="Kirkegaard R.H."/>
            <person name="Michaelsen T.Y."/>
            <person name="Andersen M.H."/>
            <person name="Karst S.M."/>
            <person name="Dueholm M.S."/>
            <person name="Nielsen P.H."/>
            <person name="Albertsen M."/>
        </authorList>
    </citation>
    <scope>NUCLEOTIDE SEQUENCE [LARGE SCALE GENOMIC DNA]</scope>
    <source>
        <strain evidence="8">Ribe_18-Q3-R11-54_BAT3C.373</strain>
    </source>
</reference>
<dbReference type="InterPro" id="IPR020057">
    <property type="entry name" value="Ribosomal_bL25_b-dom"/>
</dbReference>
<dbReference type="Gene3D" id="2.40.240.10">
    <property type="entry name" value="Ribosomal Protein L25, Chain P"/>
    <property type="match status" value="1"/>
</dbReference>
<dbReference type="EMBL" id="JADKFW010000007">
    <property type="protein sequence ID" value="MBK9718105.1"/>
    <property type="molecule type" value="Genomic_DNA"/>
</dbReference>
<dbReference type="Proteomes" id="UP000808349">
    <property type="component" value="Unassembled WGS sequence"/>
</dbReference>
<evidence type="ECO:0000256" key="1">
    <source>
        <dbReference type="ARBA" id="ARBA00022730"/>
    </source>
</evidence>
<evidence type="ECO:0000256" key="5">
    <source>
        <dbReference type="HAMAP-Rule" id="MF_01334"/>
    </source>
</evidence>
<dbReference type="GO" id="GO:0022625">
    <property type="term" value="C:cytosolic large ribosomal subunit"/>
    <property type="evidence" value="ECO:0007669"/>
    <property type="project" value="TreeGrafter"/>
</dbReference>
<sequence length="194" mass="21319">MQVVTLNGKERSQIGKTAAKNYRKEGLVPCVLYSKEENIHFNADPVELKSLIYSPDFKYADIVLNGKTHRCILKEIQFHPVSDAISHIDFLKLVKGTPVRVEVPLKLNGAPVGVKSGGKLVQKMRSIKIKTTPEHLVAEMNIDVSNLDLGQIMRIRDITPAKGVDIVTSAATPVVSVEIPRALKTTETATPAKK</sequence>
<comment type="function">
    <text evidence="5">This is one of the proteins that binds to the 5S RNA in the ribosome where it forms part of the central protuberance.</text>
</comment>
<dbReference type="AlphaFoldDB" id="A0A9D7XET0"/>
<dbReference type="CDD" id="cd00495">
    <property type="entry name" value="Ribosomal_L25_TL5_CTC"/>
    <property type="match status" value="1"/>
</dbReference>
<dbReference type="InterPro" id="IPR001021">
    <property type="entry name" value="Ribosomal_bL25_long"/>
</dbReference>
<evidence type="ECO:0000313" key="9">
    <source>
        <dbReference type="Proteomes" id="UP000808349"/>
    </source>
</evidence>
<accession>A0A9D7XET0</accession>
<dbReference type="GO" id="GO:0003735">
    <property type="term" value="F:structural constituent of ribosome"/>
    <property type="evidence" value="ECO:0007669"/>
    <property type="project" value="InterPro"/>
</dbReference>